<dbReference type="PRINTS" id="PR00032">
    <property type="entry name" value="HTHARAC"/>
</dbReference>
<dbReference type="PROSITE" id="PS00041">
    <property type="entry name" value="HTH_ARAC_FAMILY_1"/>
    <property type="match status" value="1"/>
</dbReference>
<feature type="domain" description="HTH araC/xylS-type" evidence="4">
    <location>
        <begin position="213"/>
        <end position="314"/>
    </location>
</feature>
<dbReference type="SMART" id="SM00342">
    <property type="entry name" value="HTH_ARAC"/>
    <property type="match status" value="1"/>
</dbReference>
<proteinExistence type="predicted"/>
<dbReference type="Pfam" id="PF12833">
    <property type="entry name" value="HTH_18"/>
    <property type="match status" value="1"/>
</dbReference>
<keyword evidence="1" id="KW-0805">Transcription regulation</keyword>
<dbReference type="PANTHER" id="PTHR46796:SF6">
    <property type="entry name" value="ARAC SUBFAMILY"/>
    <property type="match status" value="1"/>
</dbReference>
<dbReference type="InterPro" id="IPR020449">
    <property type="entry name" value="Tscrpt_reg_AraC-type_HTH"/>
</dbReference>
<evidence type="ECO:0000256" key="3">
    <source>
        <dbReference type="ARBA" id="ARBA00023163"/>
    </source>
</evidence>
<protein>
    <submittedName>
        <fullName evidence="5">Transcriptional regulator, AraC family</fullName>
    </submittedName>
</protein>
<gene>
    <name evidence="5" type="ORF">SAMN05444159_5469</name>
</gene>
<evidence type="ECO:0000313" key="5">
    <source>
        <dbReference type="EMBL" id="SHL26668.1"/>
    </source>
</evidence>
<evidence type="ECO:0000256" key="2">
    <source>
        <dbReference type="ARBA" id="ARBA00023125"/>
    </source>
</evidence>
<dbReference type="InterPro" id="IPR035418">
    <property type="entry name" value="AraC-bd_2"/>
</dbReference>
<reference evidence="5 6" key="1">
    <citation type="submission" date="2016-11" db="EMBL/GenBank/DDBJ databases">
        <authorList>
            <person name="Jaros S."/>
            <person name="Januszkiewicz K."/>
            <person name="Wedrychowicz H."/>
        </authorList>
    </citation>
    <scope>NUCLEOTIDE SEQUENCE [LARGE SCALE GENOMIC DNA]</scope>
    <source>
        <strain evidence="5 6">GAS499</strain>
    </source>
</reference>
<dbReference type="InterPro" id="IPR018060">
    <property type="entry name" value="HTH_AraC"/>
</dbReference>
<evidence type="ECO:0000256" key="1">
    <source>
        <dbReference type="ARBA" id="ARBA00023015"/>
    </source>
</evidence>
<keyword evidence="3" id="KW-0804">Transcription</keyword>
<organism evidence="5 6">
    <name type="scientific">Bradyrhizobium lablabi</name>
    <dbReference type="NCBI Taxonomy" id="722472"/>
    <lineage>
        <taxon>Bacteria</taxon>
        <taxon>Pseudomonadati</taxon>
        <taxon>Pseudomonadota</taxon>
        <taxon>Alphaproteobacteria</taxon>
        <taxon>Hyphomicrobiales</taxon>
        <taxon>Nitrobacteraceae</taxon>
        <taxon>Bradyrhizobium</taxon>
    </lineage>
</organism>
<accession>A0A1M6Z8A3</accession>
<dbReference type="GO" id="GO:0003700">
    <property type="term" value="F:DNA-binding transcription factor activity"/>
    <property type="evidence" value="ECO:0007669"/>
    <property type="project" value="InterPro"/>
</dbReference>
<dbReference type="InterPro" id="IPR018062">
    <property type="entry name" value="HTH_AraC-typ_CS"/>
</dbReference>
<dbReference type="InterPro" id="IPR050204">
    <property type="entry name" value="AraC_XylS_family_regulators"/>
</dbReference>
<dbReference type="AlphaFoldDB" id="A0A1M6Z8A3"/>
<sequence>MQQPLRFSTDVLPERDRLAIWREVFGRYVVMAQVEPAGDGGFSQTATLRELPGLSLGSFSSTGYQVTRTKNLVVDGNDNLVLIINSAGRSQFHQLGREAVLASHEGVLMSNAEQGSGIHPGASRHLTISAPRRTLVSMVRDPEAIACRPLPRSEVLRLLISYIQSTDSLSLDSPGLGQAFATHLQDLMVLAIGATSDGEEVARGRGLRAARLVAIKLDIGRSLGRNDLSIGALALRHGVTTRYVQKLFESDGATFTEYVIERRLLEARRMLTDPRFAGHSIGDIALKAGFGDLPYFTRSFRRRFGMTPSDAREQARREPE</sequence>
<dbReference type="RefSeq" id="WP_079542799.1">
    <property type="nucleotide sequence ID" value="NZ_LT670844.1"/>
</dbReference>
<dbReference type="GO" id="GO:0043565">
    <property type="term" value="F:sequence-specific DNA binding"/>
    <property type="evidence" value="ECO:0007669"/>
    <property type="project" value="InterPro"/>
</dbReference>
<dbReference type="Gene3D" id="1.10.10.60">
    <property type="entry name" value="Homeodomain-like"/>
    <property type="match status" value="1"/>
</dbReference>
<dbReference type="SUPFAM" id="SSF46689">
    <property type="entry name" value="Homeodomain-like"/>
    <property type="match status" value="1"/>
</dbReference>
<dbReference type="PROSITE" id="PS01124">
    <property type="entry name" value="HTH_ARAC_FAMILY_2"/>
    <property type="match status" value="1"/>
</dbReference>
<dbReference type="Pfam" id="PF14525">
    <property type="entry name" value="AraC_binding_2"/>
    <property type="match status" value="1"/>
</dbReference>
<dbReference type="EMBL" id="LT670844">
    <property type="protein sequence ID" value="SHL26668.1"/>
    <property type="molecule type" value="Genomic_DNA"/>
</dbReference>
<evidence type="ECO:0000313" key="6">
    <source>
        <dbReference type="Proteomes" id="UP000189935"/>
    </source>
</evidence>
<evidence type="ECO:0000259" key="4">
    <source>
        <dbReference type="PROSITE" id="PS01124"/>
    </source>
</evidence>
<dbReference type="OrthoDB" id="4601794at2"/>
<dbReference type="PANTHER" id="PTHR46796">
    <property type="entry name" value="HTH-TYPE TRANSCRIPTIONAL ACTIVATOR RHAS-RELATED"/>
    <property type="match status" value="1"/>
</dbReference>
<dbReference type="InterPro" id="IPR009057">
    <property type="entry name" value="Homeodomain-like_sf"/>
</dbReference>
<dbReference type="Proteomes" id="UP000189935">
    <property type="component" value="Chromosome I"/>
</dbReference>
<name>A0A1M6Z8A3_9BRAD</name>
<keyword evidence="2" id="KW-0238">DNA-binding</keyword>